<name>A0A218ZCH7_9HELO</name>
<dbReference type="EMBL" id="MZNU01000086">
    <property type="protein sequence ID" value="OWP04975.1"/>
    <property type="molecule type" value="Genomic_DNA"/>
</dbReference>
<feature type="region of interest" description="Disordered" evidence="1">
    <location>
        <begin position="1"/>
        <end position="32"/>
    </location>
</feature>
<dbReference type="Proteomes" id="UP000242519">
    <property type="component" value="Unassembled WGS sequence"/>
</dbReference>
<dbReference type="AlphaFoldDB" id="A0A218ZCH7"/>
<evidence type="ECO:0000256" key="1">
    <source>
        <dbReference type="SAM" id="MobiDB-lite"/>
    </source>
</evidence>
<organism evidence="2 3">
    <name type="scientific">Diplocarpon coronariae</name>
    <dbReference type="NCBI Taxonomy" id="2795749"/>
    <lineage>
        <taxon>Eukaryota</taxon>
        <taxon>Fungi</taxon>
        <taxon>Dikarya</taxon>
        <taxon>Ascomycota</taxon>
        <taxon>Pezizomycotina</taxon>
        <taxon>Leotiomycetes</taxon>
        <taxon>Helotiales</taxon>
        <taxon>Drepanopezizaceae</taxon>
        <taxon>Diplocarpon</taxon>
    </lineage>
</organism>
<proteinExistence type="predicted"/>
<dbReference type="OrthoDB" id="3438854at2759"/>
<evidence type="ECO:0000313" key="3">
    <source>
        <dbReference type="Proteomes" id="UP000242519"/>
    </source>
</evidence>
<accession>A0A218ZCH7</accession>
<keyword evidence="3" id="KW-1185">Reference proteome</keyword>
<dbReference type="InParanoid" id="A0A218ZCH7"/>
<gene>
    <name evidence="2" type="ORF">B2J93_7276</name>
</gene>
<evidence type="ECO:0000313" key="2">
    <source>
        <dbReference type="EMBL" id="OWP04975.1"/>
    </source>
</evidence>
<sequence>MAPRQLRTVQRQEEDSEEDSSQQASQEDPFDVVRRAQELVKAGEVRREKKRRSIEGEFEKRVDDARAKIDTLFASRKSRVTKSRELLWTRLDTLNKKREGIERLILASMRTLEYTSINTSNDLEIVLEGRIEELEQQASVKDT</sequence>
<comment type="caution">
    <text evidence="2">The sequence shown here is derived from an EMBL/GenBank/DDBJ whole genome shotgun (WGS) entry which is preliminary data.</text>
</comment>
<protein>
    <submittedName>
        <fullName evidence="2">Uncharacterized protein</fullName>
    </submittedName>
</protein>
<reference evidence="2 3" key="1">
    <citation type="submission" date="2017-04" db="EMBL/GenBank/DDBJ databases">
        <title>Draft genome sequence of Marssonina coronaria NL1: causal agent of apple blotch.</title>
        <authorList>
            <person name="Cheng Q."/>
        </authorList>
    </citation>
    <scope>NUCLEOTIDE SEQUENCE [LARGE SCALE GENOMIC DNA]</scope>
    <source>
        <strain evidence="2 3">NL1</strain>
    </source>
</reference>